<name>A0AA86U655_9EUKA</name>
<reference evidence="3 4" key="2">
    <citation type="submission" date="2024-07" db="EMBL/GenBank/DDBJ databases">
        <authorList>
            <person name="Akdeniz Z."/>
        </authorList>
    </citation>
    <scope>NUCLEOTIDE SEQUENCE [LARGE SCALE GENOMIC DNA]</scope>
</reference>
<dbReference type="EMBL" id="CATOUU010000722">
    <property type="protein sequence ID" value="CAI9944320.1"/>
    <property type="molecule type" value="Genomic_DNA"/>
</dbReference>
<dbReference type="EMBL" id="CAXDID020000154">
    <property type="protein sequence ID" value="CAL6042727.1"/>
    <property type="molecule type" value="Genomic_DNA"/>
</dbReference>
<dbReference type="AlphaFoldDB" id="A0AA86U655"/>
<dbReference type="Proteomes" id="UP001642409">
    <property type="component" value="Unassembled WGS sequence"/>
</dbReference>
<evidence type="ECO:0000313" key="4">
    <source>
        <dbReference type="Proteomes" id="UP001642409"/>
    </source>
</evidence>
<keyword evidence="4" id="KW-1185">Reference proteome</keyword>
<reference evidence="2" key="1">
    <citation type="submission" date="2023-06" db="EMBL/GenBank/DDBJ databases">
        <authorList>
            <person name="Kurt Z."/>
        </authorList>
    </citation>
    <scope>NUCLEOTIDE SEQUENCE</scope>
</reference>
<proteinExistence type="predicted"/>
<evidence type="ECO:0000313" key="2">
    <source>
        <dbReference type="EMBL" id="CAI9944320.1"/>
    </source>
</evidence>
<protein>
    <submittedName>
        <fullName evidence="2">Uncharacterized protein</fullName>
    </submittedName>
</protein>
<comment type="caution">
    <text evidence="2">The sequence shown here is derived from an EMBL/GenBank/DDBJ whole genome shotgun (WGS) entry which is preliminary data.</text>
</comment>
<feature type="transmembrane region" description="Helical" evidence="1">
    <location>
        <begin position="403"/>
        <end position="423"/>
    </location>
</feature>
<keyword evidence="1" id="KW-0812">Transmembrane</keyword>
<evidence type="ECO:0000313" key="3">
    <source>
        <dbReference type="EMBL" id="CAL6042727.1"/>
    </source>
</evidence>
<evidence type="ECO:0000256" key="1">
    <source>
        <dbReference type="SAM" id="Phobius"/>
    </source>
</evidence>
<sequence>MEITQMTEPQTKKDISEIYQNELYLSQILFYDKQTAYITLKTVSTLKTCHEVGMLHCHHFTPNPGQIQGNHKNKCSRRAGFKQITGNTVSLYKQKNHKEKDRYQQIMIQDFTIYSLEVMENSHTYYKIDFKGSHDDDIKKFCQKEHILKYTFSTEEDAHIYNHIMKFKGLQYINSLFEECVMFGVSACTYQQFSRHAVYMANLHLPDDSLMQAHANQHQLIYEVKTDPKTLQLQEFGVINPKYVELFNMEPGQIFMDYTFVRIFNQNYQINVLTMQLSSKFTAVLGAYVFRNLNNKPFPGESLSKLQTCCTFYKKHIASLKHTRLAIHDNAPAFDSLPALLNQHCVSQLCAHHFYQHFKSTGFGEHSNTIRYLFLIQYQNLQSMKLKMLNNMRYFSTKQHNNMMFVFLMIVQAIISTIFVYHLNNKLSQIRTPNSIVLVNLIN</sequence>
<accession>A0AA86U655</accession>
<keyword evidence="1" id="KW-1133">Transmembrane helix</keyword>
<keyword evidence="1" id="KW-0472">Membrane</keyword>
<gene>
    <name evidence="2" type="ORF">HINF_LOCUS31965</name>
    <name evidence="3" type="ORF">HINF_LOCUS39733</name>
</gene>
<organism evidence="2">
    <name type="scientific">Hexamita inflata</name>
    <dbReference type="NCBI Taxonomy" id="28002"/>
    <lineage>
        <taxon>Eukaryota</taxon>
        <taxon>Metamonada</taxon>
        <taxon>Diplomonadida</taxon>
        <taxon>Hexamitidae</taxon>
        <taxon>Hexamitinae</taxon>
        <taxon>Hexamita</taxon>
    </lineage>
</organism>